<dbReference type="InterPro" id="IPR051482">
    <property type="entry name" value="Cholesterol_transport"/>
</dbReference>
<feature type="compositionally biased region" description="Polar residues" evidence="1">
    <location>
        <begin position="32"/>
        <end position="46"/>
    </location>
</feature>
<dbReference type="Gene3D" id="2.30.29.30">
    <property type="entry name" value="Pleckstrin-homology domain (PH domain)/Phosphotyrosine-binding domain (PTB)"/>
    <property type="match status" value="1"/>
</dbReference>
<keyword evidence="4" id="KW-1185">Reference proteome</keyword>
<name>A0A9P7BW89_RHIOR</name>
<gene>
    <name evidence="3" type="ORF">G6F64_001842</name>
</gene>
<dbReference type="EMBL" id="JAANQT010000150">
    <property type="protein sequence ID" value="KAG1313948.1"/>
    <property type="molecule type" value="Genomic_DNA"/>
</dbReference>
<feature type="compositionally biased region" description="Basic and acidic residues" evidence="1">
    <location>
        <begin position="1"/>
        <end position="19"/>
    </location>
</feature>
<dbReference type="GO" id="GO:0032366">
    <property type="term" value="P:intracellular sterol transport"/>
    <property type="evidence" value="ECO:0007669"/>
    <property type="project" value="TreeGrafter"/>
</dbReference>
<dbReference type="CDD" id="cd13220">
    <property type="entry name" value="PH-GRAM_GRAMDC"/>
    <property type="match status" value="1"/>
</dbReference>
<dbReference type="Pfam" id="PF02893">
    <property type="entry name" value="GRAM"/>
    <property type="match status" value="1"/>
</dbReference>
<dbReference type="GO" id="GO:0005886">
    <property type="term" value="C:plasma membrane"/>
    <property type="evidence" value="ECO:0007669"/>
    <property type="project" value="TreeGrafter"/>
</dbReference>
<dbReference type="GO" id="GO:0032934">
    <property type="term" value="F:sterol binding"/>
    <property type="evidence" value="ECO:0007669"/>
    <property type="project" value="TreeGrafter"/>
</dbReference>
<evidence type="ECO:0000313" key="3">
    <source>
        <dbReference type="EMBL" id="KAG1313948.1"/>
    </source>
</evidence>
<dbReference type="AlphaFoldDB" id="A0A9P7BW89"/>
<evidence type="ECO:0000313" key="4">
    <source>
        <dbReference type="Proteomes" id="UP000716291"/>
    </source>
</evidence>
<evidence type="ECO:0000259" key="2">
    <source>
        <dbReference type="SMART" id="SM00568"/>
    </source>
</evidence>
<dbReference type="InterPro" id="IPR004182">
    <property type="entry name" value="GRAM"/>
</dbReference>
<dbReference type="GO" id="GO:0005789">
    <property type="term" value="C:endoplasmic reticulum membrane"/>
    <property type="evidence" value="ECO:0007669"/>
    <property type="project" value="TreeGrafter"/>
</dbReference>
<dbReference type="PANTHER" id="PTHR23319:SF4">
    <property type="entry name" value="GRAM DOMAIN CONTAINING 1B, ISOFORM E"/>
    <property type="match status" value="1"/>
</dbReference>
<sequence>MSDRIERFDPKNIHKESNADLKQPLNLRDIQTPAQHTQDESNSYQDPITLIDDSEPTGISGRATRKKHHENRLSIKSIKSNESSWSVSTDNDVPSASTIEIKTTTDNPESIASICEFQLASEKRNNAFHALFRSVPQTDRLIEVYKCAIQKEILLQGHIYVSEHHICFKSNIFGWVTNLIINFNEIISVEKRMTAKLFPNGIMIDTHASRHIFASFLSRDRAYHQITTLWKLHKGELCPSSSFEDNRQESAYSSIYSSMHSSESATDLGKYSLFPVEEVSLEKSAVSHHSDPVDIPPVPDSRLKAISDSSNVDLESNVVNKYSTKTAMCPSIENNKKFSHVALDKVYPGTVEAFDKLFFEQDFIKCFLEQCEKFEDVEIENWKNNLRKITAKRKIETSLNHSLYFIESRICITRIDKQKVRIFITFEVSFKNAGLTSSVIEKNAADDQIRYYKHLESLMLAVRMHYAANSLQQLTVYLREMNSQDVGNELYQMNFIDAKIGSAREIKRIL</sequence>
<dbReference type="PANTHER" id="PTHR23319">
    <property type="entry name" value="GRAM DOMAIN CONTAINING 1B, ISOFORM E"/>
    <property type="match status" value="1"/>
</dbReference>
<accession>A0A9P7BW89</accession>
<evidence type="ECO:0000256" key="1">
    <source>
        <dbReference type="SAM" id="MobiDB-lite"/>
    </source>
</evidence>
<feature type="region of interest" description="Disordered" evidence="1">
    <location>
        <begin position="1"/>
        <end position="71"/>
    </location>
</feature>
<organism evidence="3 4">
    <name type="scientific">Rhizopus oryzae</name>
    <name type="common">Mucormycosis agent</name>
    <name type="synonym">Rhizopus arrhizus var. delemar</name>
    <dbReference type="NCBI Taxonomy" id="64495"/>
    <lineage>
        <taxon>Eukaryota</taxon>
        <taxon>Fungi</taxon>
        <taxon>Fungi incertae sedis</taxon>
        <taxon>Mucoromycota</taxon>
        <taxon>Mucoromycotina</taxon>
        <taxon>Mucoromycetes</taxon>
        <taxon>Mucorales</taxon>
        <taxon>Mucorineae</taxon>
        <taxon>Rhizopodaceae</taxon>
        <taxon>Rhizopus</taxon>
    </lineage>
</organism>
<feature type="domain" description="GRAM" evidence="2">
    <location>
        <begin position="126"/>
        <end position="193"/>
    </location>
</feature>
<reference evidence="3" key="1">
    <citation type="journal article" date="2020" name="Microb. Genom.">
        <title>Genetic diversity of clinical and environmental Mucorales isolates obtained from an investigation of mucormycosis cases among solid organ transplant recipients.</title>
        <authorList>
            <person name="Nguyen M.H."/>
            <person name="Kaul D."/>
            <person name="Muto C."/>
            <person name="Cheng S.J."/>
            <person name="Richter R.A."/>
            <person name="Bruno V.M."/>
            <person name="Liu G."/>
            <person name="Beyhan S."/>
            <person name="Sundermann A.J."/>
            <person name="Mounaud S."/>
            <person name="Pasculle A.W."/>
            <person name="Nierman W.C."/>
            <person name="Driscoll E."/>
            <person name="Cumbie R."/>
            <person name="Clancy C.J."/>
            <person name="Dupont C.L."/>
        </authorList>
    </citation>
    <scope>NUCLEOTIDE SEQUENCE</scope>
    <source>
        <strain evidence="3">GL11</strain>
    </source>
</reference>
<dbReference type="InterPro" id="IPR011993">
    <property type="entry name" value="PH-like_dom_sf"/>
</dbReference>
<protein>
    <recommendedName>
        <fullName evidence="2">GRAM domain-containing protein</fullName>
    </recommendedName>
</protein>
<dbReference type="OrthoDB" id="2162691at2759"/>
<dbReference type="Proteomes" id="UP000716291">
    <property type="component" value="Unassembled WGS sequence"/>
</dbReference>
<comment type="caution">
    <text evidence="3">The sequence shown here is derived from an EMBL/GenBank/DDBJ whole genome shotgun (WGS) entry which is preliminary data.</text>
</comment>
<dbReference type="GO" id="GO:0120015">
    <property type="term" value="F:sterol transfer activity"/>
    <property type="evidence" value="ECO:0007669"/>
    <property type="project" value="TreeGrafter"/>
</dbReference>
<dbReference type="GO" id="GO:0140268">
    <property type="term" value="C:endoplasmic reticulum-plasma membrane contact site"/>
    <property type="evidence" value="ECO:0007669"/>
    <property type="project" value="TreeGrafter"/>
</dbReference>
<dbReference type="SMART" id="SM00568">
    <property type="entry name" value="GRAM"/>
    <property type="match status" value="1"/>
</dbReference>
<proteinExistence type="predicted"/>